<organism evidence="2 3">
    <name type="scientific">Dorcoceras hygrometricum</name>
    <dbReference type="NCBI Taxonomy" id="472368"/>
    <lineage>
        <taxon>Eukaryota</taxon>
        <taxon>Viridiplantae</taxon>
        <taxon>Streptophyta</taxon>
        <taxon>Embryophyta</taxon>
        <taxon>Tracheophyta</taxon>
        <taxon>Spermatophyta</taxon>
        <taxon>Magnoliopsida</taxon>
        <taxon>eudicotyledons</taxon>
        <taxon>Gunneridae</taxon>
        <taxon>Pentapetalae</taxon>
        <taxon>asterids</taxon>
        <taxon>lamiids</taxon>
        <taxon>Lamiales</taxon>
        <taxon>Gesneriaceae</taxon>
        <taxon>Didymocarpoideae</taxon>
        <taxon>Trichosporeae</taxon>
        <taxon>Loxocarpinae</taxon>
        <taxon>Dorcoceras</taxon>
    </lineage>
</organism>
<gene>
    <name evidence="2" type="ORF">F511_03759</name>
</gene>
<feature type="region of interest" description="Disordered" evidence="1">
    <location>
        <begin position="90"/>
        <end position="123"/>
    </location>
</feature>
<keyword evidence="3" id="KW-1185">Reference proteome</keyword>
<reference evidence="2 3" key="1">
    <citation type="journal article" date="2015" name="Proc. Natl. Acad. Sci. U.S.A.">
        <title>The resurrection genome of Boea hygrometrica: A blueprint for survival of dehydration.</title>
        <authorList>
            <person name="Xiao L."/>
            <person name="Yang G."/>
            <person name="Zhang L."/>
            <person name="Yang X."/>
            <person name="Zhao S."/>
            <person name="Ji Z."/>
            <person name="Zhou Q."/>
            <person name="Hu M."/>
            <person name="Wang Y."/>
            <person name="Chen M."/>
            <person name="Xu Y."/>
            <person name="Jin H."/>
            <person name="Xiao X."/>
            <person name="Hu G."/>
            <person name="Bao F."/>
            <person name="Hu Y."/>
            <person name="Wan P."/>
            <person name="Li L."/>
            <person name="Deng X."/>
            <person name="Kuang T."/>
            <person name="Xiang C."/>
            <person name="Zhu J.K."/>
            <person name="Oliver M.J."/>
            <person name="He Y."/>
        </authorList>
    </citation>
    <scope>NUCLEOTIDE SEQUENCE [LARGE SCALE GENOMIC DNA]</scope>
    <source>
        <strain evidence="3">cv. XS01</strain>
    </source>
</reference>
<dbReference type="Proteomes" id="UP000250235">
    <property type="component" value="Unassembled WGS sequence"/>
</dbReference>
<evidence type="ECO:0000313" key="3">
    <source>
        <dbReference type="Proteomes" id="UP000250235"/>
    </source>
</evidence>
<dbReference type="EMBL" id="KV009368">
    <property type="protein sequence ID" value="KZV29474.1"/>
    <property type="molecule type" value="Genomic_DNA"/>
</dbReference>
<evidence type="ECO:0000313" key="2">
    <source>
        <dbReference type="EMBL" id="KZV29474.1"/>
    </source>
</evidence>
<dbReference type="AlphaFoldDB" id="A0A2Z7BCE7"/>
<name>A0A2Z7BCE7_9LAMI</name>
<evidence type="ECO:0000256" key="1">
    <source>
        <dbReference type="SAM" id="MobiDB-lite"/>
    </source>
</evidence>
<sequence>MNKKREEKQEHLRILDAKAVFLHKFAGKQLGGEIIEPGMGYLSQEVKSPGIWQQGWTQSIELALNAPQEAEWEQCKDADTENKCDCRRAQQLPSSSHSRNFIFPFSKPSDSDNSNIEKFVQGR</sequence>
<proteinExistence type="predicted"/>
<protein>
    <submittedName>
        <fullName evidence="2">Uncharacterized protein</fullName>
    </submittedName>
</protein>
<accession>A0A2Z7BCE7</accession>